<evidence type="ECO:0000259" key="2">
    <source>
        <dbReference type="Pfam" id="PF03732"/>
    </source>
</evidence>
<reference evidence="3" key="1">
    <citation type="journal article" date="2020" name="Nat. Genet.">
        <title>Genomic diversifications of five Gossypium allopolyploid species and their impact on cotton improvement.</title>
        <authorList>
            <person name="Chen Z.J."/>
            <person name="Sreedasyam A."/>
            <person name="Ando A."/>
            <person name="Song Q."/>
            <person name="De Santiago L.M."/>
            <person name="Hulse-Kemp A.M."/>
            <person name="Ding M."/>
            <person name="Ye W."/>
            <person name="Kirkbride R.C."/>
            <person name="Jenkins J."/>
            <person name="Plott C."/>
            <person name="Lovell J."/>
            <person name="Lin Y.M."/>
            <person name="Vaughn R."/>
            <person name="Liu B."/>
            <person name="Simpson S."/>
            <person name="Scheffler B.E."/>
            <person name="Wen L."/>
            <person name="Saski C.A."/>
            <person name="Grover C.E."/>
            <person name="Hu G."/>
            <person name="Conover J.L."/>
            <person name="Carlson J.W."/>
            <person name="Shu S."/>
            <person name="Boston L.B."/>
            <person name="Williams M."/>
            <person name="Peterson D.G."/>
            <person name="McGee K."/>
            <person name="Jones D.C."/>
            <person name="Wendel J.F."/>
            <person name="Stelly D.M."/>
            <person name="Grimwood J."/>
            <person name="Schmutz J."/>
        </authorList>
    </citation>
    <scope>NUCLEOTIDE SEQUENCE [LARGE SCALE GENOMIC DNA]</scope>
    <source>
        <strain evidence="3">cv. TM-1</strain>
    </source>
</reference>
<dbReference type="PANTHER" id="PTHR32108:SF9">
    <property type="entry name" value="REVERSE TRANSCRIPTASE RNASE H-LIKE DOMAIN-CONTAINING PROTEIN"/>
    <property type="match status" value="1"/>
</dbReference>
<organism evidence="3 4">
    <name type="scientific">Gossypium hirsutum</name>
    <name type="common">Upland cotton</name>
    <name type="synonym">Gossypium mexicanum</name>
    <dbReference type="NCBI Taxonomy" id="3635"/>
    <lineage>
        <taxon>Eukaryota</taxon>
        <taxon>Viridiplantae</taxon>
        <taxon>Streptophyta</taxon>
        <taxon>Embryophyta</taxon>
        <taxon>Tracheophyta</taxon>
        <taxon>Spermatophyta</taxon>
        <taxon>Magnoliopsida</taxon>
        <taxon>eudicotyledons</taxon>
        <taxon>Gunneridae</taxon>
        <taxon>Pentapetalae</taxon>
        <taxon>rosids</taxon>
        <taxon>malvids</taxon>
        <taxon>Malvales</taxon>
        <taxon>Malvaceae</taxon>
        <taxon>Malvoideae</taxon>
        <taxon>Gossypium</taxon>
    </lineage>
</organism>
<reference evidence="4" key="2">
    <citation type="submission" date="2025-08" db="UniProtKB">
        <authorList>
            <consortium name="RefSeq"/>
        </authorList>
    </citation>
    <scope>IDENTIFICATION</scope>
</reference>
<sequence length="424" mass="48679">MQRECPQGEPESLEQRPVPPAHLGQDLDDPVEIARLKMDDHDVQDKYKSLEERLKAIEGIEAFSALSAKELSLVLELVLPPKFKVPDFKKYDGMRCPKAHLIMFCRKMTGYVNEDKLLIHCFQDSLVESALRWYNQLSREKIRLWKDLASTFCEQYKHVFDMVPDRLTLQMMEMKPTETFRQYVQKCRDIWAELEPSLTKTEITNAIKSGRMEGPESSKRTAPMKKKEAETHMVGTESHHTSNPYPVQPRPRYRPPPNFYYPPQSPYYQAPPPYPVYATDNQRPFAMFPPNTMPIQSQPKNEQRPIRSNPEKPHFILIPVSYGELYLKLLEKKLISPHYMTPLKPPYPKLYDPNASCMYHAGNQGHSIENYLAFKRSVQGLIDASILRFDGAGNMAGNPLPNHTEGNVSALTKEDTAKDLGGNG</sequence>
<feature type="region of interest" description="Disordered" evidence="1">
    <location>
        <begin position="1"/>
        <end position="25"/>
    </location>
</feature>
<evidence type="ECO:0000313" key="3">
    <source>
        <dbReference type="Proteomes" id="UP000818029"/>
    </source>
</evidence>
<feature type="region of interest" description="Disordered" evidence="1">
    <location>
        <begin position="211"/>
        <end position="248"/>
    </location>
</feature>
<dbReference type="Pfam" id="PF03732">
    <property type="entry name" value="Retrotrans_gag"/>
    <property type="match status" value="1"/>
</dbReference>
<dbReference type="RefSeq" id="XP_040934484.1">
    <property type="nucleotide sequence ID" value="XM_041078550.1"/>
</dbReference>
<feature type="compositionally biased region" description="Basic and acidic residues" evidence="1">
    <location>
        <begin position="211"/>
        <end position="231"/>
    </location>
</feature>
<gene>
    <name evidence="4" type="primary">LOC121208022</name>
</gene>
<evidence type="ECO:0000256" key="1">
    <source>
        <dbReference type="SAM" id="MobiDB-lite"/>
    </source>
</evidence>
<keyword evidence="3" id="KW-1185">Reference proteome</keyword>
<dbReference type="Proteomes" id="UP000818029">
    <property type="component" value="Chromosome A10"/>
</dbReference>
<dbReference type="InterPro" id="IPR005162">
    <property type="entry name" value="Retrotrans_gag_dom"/>
</dbReference>
<feature type="region of interest" description="Disordered" evidence="1">
    <location>
        <begin position="397"/>
        <end position="424"/>
    </location>
</feature>
<protein>
    <recommendedName>
        <fullName evidence="2">Retrotransposon gag domain-containing protein</fullName>
    </recommendedName>
</protein>
<feature type="domain" description="Retrotransposon gag" evidence="2">
    <location>
        <begin position="125"/>
        <end position="206"/>
    </location>
</feature>
<accession>A0ABM2YVF9</accession>
<proteinExistence type="predicted"/>
<dbReference type="GeneID" id="121208022"/>
<dbReference type="PANTHER" id="PTHR32108">
    <property type="entry name" value="DNA-DIRECTED RNA POLYMERASE SUBUNIT ALPHA"/>
    <property type="match status" value="1"/>
</dbReference>
<name>A0ABM2YVF9_GOSHI</name>
<evidence type="ECO:0000313" key="4">
    <source>
        <dbReference type="RefSeq" id="XP_040934484.1"/>
    </source>
</evidence>